<comment type="caution">
    <text evidence="1">The sequence shown here is derived from an EMBL/GenBank/DDBJ whole genome shotgun (WGS) entry which is preliminary data.</text>
</comment>
<gene>
    <name evidence="1" type="ORF">AW736_10550</name>
</gene>
<dbReference type="AlphaFoldDB" id="A0A178IIM2"/>
<dbReference type="Proteomes" id="UP000078486">
    <property type="component" value="Unassembled WGS sequence"/>
</dbReference>
<reference evidence="1 2" key="1">
    <citation type="submission" date="2016-01" db="EMBL/GenBank/DDBJ databases">
        <title>High potential of lignocellulose degradation of a new Verrucomicrobia species.</title>
        <authorList>
            <person name="Wang Y."/>
            <person name="Shi Y."/>
            <person name="Qiu Z."/>
            <person name="Liu S."/>
            <person name="Yang H."/>
        </authorList>
    </citation>
    <scope>NUCLEOTIDE SEQUENCE [LARGE SCALE GENOMIC DNA]</scope>
    <source>
        <strain evidence="1 2">TSB47</strain>
    </source>
</reference>
<organism evidence="1 2">
    <name type="scientific">Termitidicoccus mucosus</name>
    <dbReference type="NCBI Taxonomy" id="1184151"/>
    <lineage>
        <taxon>Bacteria</taxon>
        <taxon>Pseudomonadati</taxon>
        <taxon>Verrucomicrobiota</taxon>
        <taxon>Opitutia</taxon>
        <taxon>Opitutales</taxon>
        <taxon>Opitutaceae</taxon>
        <taxon>Termitidicoccus</taxon>
    </lineage>
</organism>
<protein>
    <submittedName>
        <fullName evidence="1">Uncharacterized protein</fullName>
    </submittedName>
</protein>
<name>A0A178IIM2_9BACT</name>
<sequence length="676" mass="76778">MEGADVVVGIAGVARAAALPERTFALVEEGGRLYITGDRPRTVLAGALYWLHHTARGTAPALPFTRTSPYRERLILEDFPFHCYAPTGFDFDPRAYAENLVALGYTSMECNRFSRREPLQPYWGNYLFTNPSVAPFVWTKWHEGVWQRDIVEANAAELRACVEVALEYDLDPSVTSFLPRPYPDVFFEVHPHLKGFYSRNPFLERGNHPGKYCVNTDHPDGLAFYNSVYAELLKANPEIRHFFFWHSDLGTRFWGDGEGPSKRTRAELVIEFHHEFQGVLDRAGVQAQVWINPWHMDDVPMEKLNSGLPPSVGYAVKETAGIYHYCGTTRIRLKDLNVICADIGEVPREIQSLAKKSGRPVCIGQYLDFSEDLDPIMGAPHPLMTFRKFLTLNACAHETSSTNWGILSPDVAKCRVNQDVIREMSWGAGASCIPELLPVLMPAGLGEDARGLVHDAWRKVDLALQAWPQFWGLRFEDSGLRLRWLVKPFLLECTPVPEEKKNYYLDHQLYRIDSPAPFQDFMDVTPAQAGEVSRCYSDMIELLARAEELFGLAAERAGAECREWIAVQIPPTRWMRLFFTTYKNLFAFHCLPERDILTARHQQHIREEIKNVDEILAHLDEARDCLVVASLGKWGQCFGPDVGEDFRKKRELLAWTLDTHSSGGLRTSATISPVIF</sequence>
<dbReference type="EMBL" id="LRRQ01000076">
    <property type="protein sequence ID" value="OAM89764.1"/>
    <property type="molecule type" value="Genomic_DNA"/>
</dbReference>
<evidence type="ECO:0000313" key="1">
    <source>
        <dbReference type="EMBL" id="OAM89764.1"/>
    </source>
</evidence>
<proteinExistence type="predicted"/>
<accession>A0A178IIM2</accession>
<keyword evidence="2" id="KW-1185">Reference proteome</keyword>
<evidence type="ECO:0000313" key="2">
    <source>
        <dbReference type="Proteomes" id="UP000078486"/>
    </source>
</evidence>